<keyword evidence="3" id="KW-0808">Transferase</keyword>
<dbReference type="EMBL" id="JAOPJZ010000009">
    <property type="protein sequence ID" value="MCU4752748.1"/>
    <property type="molecule type" value="Genomic_DNA"/>
</dbReference>
<evidence type="ECO:0000313" key="3">
    <source>
        <dbReference type="EMBL" id="MCU4752748.1"/>
    </source>
</evidence>
<comment type="caution">
    <text evidence="3">The sequence shown here is derived from an EMBL/GenBank/DDBJ whole genome shotgun (WGS) entry which is preliminary data.</text>
</comment>
<gene>
    <name evidence="3" type="ORF">OB919_12310</name>
</gene>
<dbReference type="EC" id="2.4.-.-" evidence="3"/>
<dbReference type="Pfam" id="PF13439">
    <property type="entry name" value="Glyco_transf_4"/>
    <property type="match status" value="1"/>
</dbReference>
<dbReference type="Gene3D" id="3.40.50.2000">
    <property type="entry name" value="Glycogen Phosphorylase B"/>
    <property type="match status" value="2"/>
</dbReference>
<feature type="domain" description="Glycosyl transferase family 1" evidence="1">
    <location>
        <begin position="193"/>
        <end position="350"/>
    </location>
</feature>
<organism evidence="3 4">
    <name type="scientific">Natronosalvus hydrolyticus</name>
    <dbReference type="NCBI Taxonomy" id="2979988"/>
    <lineage>
        <taxon>Archaea</taxon>
        <taxon>Methanobacteriati</taxon>
        <taxon>Methanobacteriota</taxon>
        <taxon>Stenosarchaea group</taxon>
        <taxon>Halobacteria</taxon>
        <taxon>Halobacteriales</taxon>
        <taxon>Natrialbaceae</taxon>
        <taxon>Natronosalvus</taxon>
    </lineage>
</organism>
<dbReference type="RefSeq" id="WP_342809078.1">
    <property type="nucleotide sequence ID" value="NZ_JAOPJZ010000009.1"/>
</dbReference>
<evidence type="ECO:0000259" key="2">
    <source>
        <dbReference type="Pfam" id="PF13439"/>
    </source>
</evidence>
<dbReference type="GO" id="GO:0016757">
    <property type="term" value="F:glycosyltransferase activity"/>
    <property type="evidence" value="ECO:0007669"/>
    <property type="project" value="UniProtKB-KW"/>
</dbReference>
<evidence type="ECO:0000259" key="1">
    <source>
        <dbReference type="Pfam" id="PF00534"/>
    </source>
</evidence>
<accession>A0AAP2Z9C1</accession>
<reference evidence="3 4" key="1">
    <citation type="submission" date="2022-09" db="EMBL/GenBank/DDBJ databases">
        <title>Enrichment on poylsaccharides allowed isolation of novel metabolic and taxonomic groups of Haloarchaea.</title>
        <authorList>
            <person name="Sorokin D.Y."/>
            <person name="Elcheninov A.G."/>
            <person name="Khizhniak T.V."/>
            <person name="Kolganova T.V."/>
            <person name="Kublanov I.V."/>
        </authorList>
    </citation>
    <scope>NUCLEOTIDE SEQUENCE [LARGE SCALE GENOMIC DNA]</scope>
    <source>
        <strain evidence="3 4">AArc-curdl1</strain>
    </source>
</reference>
<keyword evidence="3" id="KW-0328">Glycosyltransferase</keyword>
<feature type="domain" description="Glycosyltransferase subfamily 4-like N-terminal" evidence="2">
    <location>
        <begin position="16"/>
        <end position="185"/>
    </location>
</feature>
<dbReference type="InterPro" id="IPR050194">
    <property type="entry name" value="Glycosyltransferase_grp1"/>
</dbReference>
<dbReference type="Pfam" id="PF00534">
    <property type="entry name" value="Glycos_transf_1"/>
    <property type="match status" value="1"/>
</dbReference>
<keyword evidence="4" id="KW-1185">Reference proteome</keyword>
<dbReference type="Proteomes" id="UP001321047">
    <property type="component" value="Unassembled WGS sequence"/>
</dbReference>
<protein>
    <submittedName>
        <fullName evidence="3">Glycosyltransferase</fullName>
        <ecNumber evidence="3">2.4.-.-</ecNumber>
    </submittedName>
</protein>
<dbReference type="AlphaFoldDB" id="A0AAP2Z9C1"/>
<dbReference type="InterPro" id="IPR028098">
    <property type="entry name" value="Glyco_trans_4-like_N"/>
</dbReference>
<evidence type="ECO:0000313" key="4">
    <source>
        <dbReference type="Proteomes" id="UP001321047"/>
    </source>
</evidence>
<dbReference type="PANTHER" id="PTHR45947:SF3">
    <property type="entry name" value="SULFOQUINOVOSYL TRANSFERASE SQD2"/>
    <property type="match status" value="1"/>
</dbReference>
<dbReference type="SUPFAM" id="SSF53756">
    <property type="entry name" value="UDP-Glycosyltransferase/glycogen phosphorylase"/>
    <property type="match status" value="1"/>
</dbReference>
<dbReference type="InterPro" id="IPR001296">
    <property type="entry name" value="Glyco_trans_1"/>
</dbReference>
<sequence>MVQQVAAFTDTYLPTVNGVTYTVRTWRERFRRLGCEMPVVFPASSYEPGPAEHPVGSVPFPFYDGFRLGGPRVPQALSSGDGDIEVVHAHTPFALGLAARRFARSHSLPLVATYHTPAAAYAEYLAPHERVVSGIRRLATGYERWFYEGADLVLTPSSTAKRHLRERVGVSTPVRVVSNGVDLERFSPRGTADFRARHGLENDRPLVGYTGRHGREKGLEELIDAVATLTEIRRANGLAEPLLVLGGDGPARDTLEQRAREHGLGARFLGFLDRAELPSLYAALDVFAHPSPVETQGVVALEAMASGTPVVAADTGALSETVDAGVTGLHYEPGDTGAFARELQTALERRATLEAGCLDRRPTLGVDRSVEQVHRLYASLAESATVE</sequence>
<dbReference type="PANTHER" id="PTHR45947">
    <property type="entry name" value="SULFOQUINOVOSYL TRANSFERASE SQD2"/>
    <property type="match status" value="1"/>
</dbReference>
<name>A0AAP2Z9C1_9EURY</name>
<proteinExistence type="predicted"/>